<dbReference type="EMBL" id="GBXM01093277">
    <property type="protein sequence ID" value="JAH15300.1"/>
    <property type="molecule type" value="Transcribed_RNA"/>
</dbReference>
<protein>
    <submittedName>
        <fullName evidence="1">Uncharacterized protein</fullName>
    </submittedName>
</protein>
<dbReference type="AlphaFoldDB" id="A0A0E9XYZ3"/>
<accession>A0A0E9XYZ3</accession>
<sequence>MWFSANDQLLSFLSEWRESRMDSPSKAARRWGQRRLWTLGLGDTCWVPKILRQSLNV</sequence>
<name>A0A0E9XYZ3_ANGAN</name>
<evidence type="ECO:0000313" key="1">
    <source>
        <dbReference type="EMBL" id="JAI06899.1"/>
    </source>
</evidence>
<organism evidence="1">
    <name type="scientific">Anguilla anguilla</name>
    <name type="common">European freshwater eel</name>
    <name type="synonym">Muraena anguilla</name>
    <dbReference type="NCBI Taxonomy" id="7936"/>
    <lineage>
        <taxon>Eukaryota</taxon>
        <taxon>Metazoa</taxon>
        <taxon>Chordata</taxon>
        <taxon>Craniata</taxon>
        <taxon>Vertebrata</taxon>
        <taxon>Euteleostomi</taxon>
        <taxon>Actinopterygii</taxon>
        <taxon>Neopterygii</taxon>
        <taxon>Teleostei</taxon>
        <taxon>Anguilliformes</taxon>
        <taxon>Anguillidae</taxon>
        <taxon>Anguilla</taxon>
    </lineage>
</organism>
<dbReference type="EMBL" id="GBXM01001679">
    <property type="protein sequence ID" value="JAI06899.1"/>
    <property type="molecule type" value="Transcribed_RNA"/>
</dbReference>
<proteinExistence type="predicted"/>
<reference evidence="1" key="2">
    <citation type="journal article" date="2015" name="Fish Shellfish Immunol.">
        <title>Early steps in the European eel (Anguilla anguilla)-Vibrio vulnificus interaction in the gills: Role of the RtxA13 toxin.</title>
        <authorList>
            <person name="Callol A."/>
            <person name="Pajuelo D."/>
            <person name="Ebbesson L."/>
            <person name="Teles M."/>
            <person name="MacKenzie S."/>
            <person name="Amaro C."/>
        </authorList>
    </citation>
    <scope>NUCLEOTIDE SEQUENCE</scope>
</reference>
<reference evidence="1" key="1">
    <citation type="submission" date="2014-11" db="EMBL/GenBank/DDBJ databases">
        <authorList>
            <person name="Amaro Gonzalez C."/>
        </authorList>
    </citation>
    <scope>NUCLEOTIDE SEQUENCE</scope>
</reference>